<feature type="transmembrane region" description="Helical" evidence="1">
    <location>
        <begin position="82"/>
        <end position="100"/>
    </location>
</feature>
<feature type="transmembrane region" description="Helical" evidence="1">
    <location>
        <begin position="42"/>
        <end position="70"/>
    </location>
</feature>
<dbReference type="Proteomes" id="UP000005408">
    <property type="component" value="Unassembled WGS sequence"/>
</dbReference>
<dbReference type="PANTHER" id="PTHR33444">
    <property type="entry name" value="SI:DKEY-19B23.12-RELATED"/>
    <property type="match status" value="1"/>
</dbReference>
<protein>
    <submittedName>
        <fullName evidence="2">Uncharacterized protein</fullName>
    </submittedName>
</protein>
<keyword evidence="3" id="KW-1185">Reference proteome</keyword>
<accession>A0A8W8JNF2</accession>
<evidence type="ECO:0000256" key="1">
    <source>
        <dbReference type="SAM" id="Phobius"/>
    </source>
</evidence>
<keyword evidence="1" id="KW-0472">Membrane</keyword>
<sequence>MSEEKQILDEPPPSYESLYGKIKRAKVESDNNVGFFRTVAGLLFASVGCTICLVMVLAIPVANIVIGALYRDKCPLERFIPIYLIVSGAVGIVYNVFGILRKLAKSRNGEGEEEEDRPGVFTSICNCLFGCFLFAWFIAGNVWIYSNYDDWSKDPSHVDKYCHPTCYLPAAAVSRTKGRKKGRDVLPRHIARIAAGFLYTSNVFIDKNAK</sequence>
<dbReference type="AlphaFoldDB" id="A0A8W8JNF2"/>
<reference evidence="2" key="1">
    <citation type="submission" date="2022-08" db="UniProtKB">
        <authorList>
            <consortium name="EnsemblMetazoa"/>
        </authorList>
    </citation>
    <scope>IDENTIFICATION</scope>
    <source>
        <strain evidence="2">05x7-T-G4-1.051#20</strain>
    </source>
</reference>
<feature type="transmembrane region" description="Helical" evidence="1">
    <location>
        <begin position="120"/>
        <end position="144"/>
    </location>
</feature>
<evidence type="ECO:0000313" key="2">
    <source>
        <dbReference type="EnsemblMetazoa" id="G20338.7:cds"/>
    </source>
</evidence>
<organism evidence="2 3">
    <name type="scientific">Magallana gigas</name>
    <name type="common">Pacific oyster</name>
    <name type="synonym">Crassostrea gigas</name>
    <dbReference type="NCBI Taxonomy" id="29159"/>
    <lineage>
        <taxon>Eukaryota</taxon>
        <taxon>Metazoa</taxon>
        <taxon>Spiralia</taxon>
        <taxon>Lophotrochozoa</taxon>
        <taxon>Mollusca</taxon>
        <taxon>Bivalvia</taxon>
        <taxon>Autobranchia</taxon>
        <taxon>Pteriomorphia</taxon>
        <taxon>Ostreida</taxon>
        <taxon>Ostreoidea</taxon>
        <taxon>Ostreidae</taxon>
        <taxon>Magallana</taxon>
    </lineage>
</organism>
<keyword evidence="1" id="KW-1133">Transmembrane helix</keyword>
<dbReference type="PANTHER" id="PTHR33444:SF2">
    <property type="entry name" value="MARVEL DOMAIN-CONTAINING PROTEIN"/>
    <property type="match status" value="1"/>
</dbReference>
<dbReference type="InterPro" id="IPR040350">
    <property type="entry name" value="TMEM272"/>
</dbReference>
<dbReference type="EnsemblMetazoa" id="G20338.7">
    <property type="protein sequence ID" value="G20338.7:cds"/>
    <property type="gene ID" value="G20338"/>
</dbReference>
<proteinExistence type="predicted"/>
<keyword evidence="1" id="KW-0812">Transmembrane</keyword>
<evidence type="ECO:0000313" key="3">
    <source>
        <dbReference type="Proteomes" id="UP000005408"/>
    </source>
</evidence>
<name>A0A8W8JNF2_MAGGI</name>